<sequence length="181" mass="19986">MARPILIISGTNRPGSNTRKIANVVLGHYQRLNIAAEIYSLEDLPPEIFSSACYMAKPASFVSVQDRVLHAAGLHVVTPEYNGGFPGVLKYFIDMLKFPESFESKPVAFTGVAAGLWGAFRPIEQLQMIFGYRNAYQFPDRVFIPLVTGKLTAEGTLKDADIDTRLAKQAEGFAKFAHKFA</sequence>
<reference evidence="2 3" key="1">
    <citation type="submission" date="2020-10" db="EMBL/GenBank/DDBJ databases">
        <title>Wide distribution of Phycisphaera-like planctomycetes from WD2101 soil group in peatlands and genome analysis of the first cultivated representative.</title>
        <authorList>
            <person name="Dedysh S.N."/>
            <person name="Beletsky A.V."/>
            <person name="Ivanova A."/>
            <person name="Kulichevskaya I.S."/>
            <person name="Suzina N.E."/>
            <person name="Philippov D.A."/>
            <person name="Rakitin A.L."/>
            <person name="Mardanov A.V."/>
            <person name="Ravin N.V."/>
        </authorList>
    </citation>
    <scope>NUCLEOTIDE SEQUENCE [LARGE SCALE GENOMIC DNA]</scope>
    <source>
        <strain evidence="2 3">M1803</strain>
    </source>
</reference>
<name>A0A7M2WRR9_9BACT</name>
<evidence type="ECO:0000313" key="3">
    <source>
        <dbReference type="Proteomes" id="UP000593765"/>
    </source>
</evidence>
<proteinExistence type="predicted"/>
<dbReference type="SUPFAM" id="SSF52218">
    <property type="entry name" value="Flavoproteins"/>
    <property type="match status" value="1"/>
</dbReference>
<dbReference type="GO" id="GO:0005829">
    <property type="term" value="C:cytosol"/>
    <property type="evidence" value="ECO:0007669"/>
    <property type="project" value="TreeGrafter"/>
</dbReference>
<keyword evidence="3" id="KW-1185">Reference proteome</keyword>
<feature type="domain" description="NADPH-dependent FMN reductase-like" evidence="1">
    <location>
        <begin position="5"/>
        <end position="143"/>
    </location>
</feature>
<dbReference type="AlphaFoldDB" id="A0A7M2WRR9"/>
<dbReference type="RefSeq" id="WP_206290406.1">
    <property type="nucleotide sequence ID" value="NZ_CP063458.1"/>
</dbReference>
<dbReference type="PANTHER" id="PTHR30543">
    <property type="entry name" value="CHROMATE REDUCTASE"/>
    <property type="match status" value="1"/>
</dbReference>
<evidence type="ECO:0000313" key="2">
    <source>
        <dbReference type="EMBL" id="QOV87501.1"/>
    </source>
</evidence>
<dbReference type="Pfam" id="PF03358">
    <property type="entry name" value="FMN_red"/>
    <property type="match status" value="1"/>
</dbReference>
<dbReference type="InterPro" id="IPR029039">
    <property type="entry name" value="Flavoprotein-like_sf"/>
</dbReference>
<dbReference type="PANTHER" id="PTHR30543:SF21">
    <property type="entry name" value="NAD(P)H-DEPENDENT FMN REDUCTASE LOT6"/>
    <property type="match status" value="1"/>
</dbReference>
<accession>A0A7M2WRR9</accession>
<dbReference type="GO" id="GO:0010181">
    <property type="term" value="F:FMN binding"/>
    <property type="evidence" value="ECO:0007669"/>
    <property type="project" value="TreeGrafter"/>
</dbReference>
<protein>
    <submittedName>
        <fullName evidence="2">NAD(P)H-dependent oxidoreductase</fullName>
    </submittedName>
</protein>
<dbReference type="InterPro" id="IPR050712">
    <property type="entry name" value="NAD(P)H-dep_reductase"/>
</dbReference>
<dbReference type="Proteomes" id="UP000593765">
    <property type="component" value="Chromosome"/>
</dbReference>
<evidence type="ECO:0000259" key="1">
    <source>
        <dbReference type="Pfam" id="PF03358"/>
    </source>
</evidence>
<dbReference type="KEGG" id="hbs:IPV69_14515"/>
<dbReference type="Gene3D" id="3.40.50.360">
    <property type="match status" value="1"/>
</dbReference>
<organism evidence="2 3">
    <name type="scientific">Humisphaera borealis</name>
    <dbReference type="NCBI Taxonomy" id="2807512"/>
    <lineage>
        <taxon>Bacteria</taxon>
        <taxon>Pseudomonadati</taxon>
        <taxon>Planctomycetota</taxon>
        <taxon>Phycisphaerae</taxon>
        <taxon>Tepidisphaerales</taxon>
        <taxon>Tepidisphaeraceae</taxon>
        <taxon>Humisphaera</taxon>
    </lineage>
</organism>
<gene>
    <name evidence="2" type="ORF">IPV69_14515</name>
</gene>
<dbReference type="GO" id="GO:0016491">
    <property type="term" value="F:oxidoreductase activity"/>
    <property type="evidence" value="ECO:0007669"/>
    <property type="project" value="InterPro"/>
</dbReference>
<dbReference type="InterPro" id="IPR005025">
    <property type="entry name" value="FMN_Rdtase-like_dom"/>
</dbReference>
<dbReference type="EMBL" id="CP063458">
    <property type="protein sequence ID" value="QOV87501.1"/>
    <property type="molecule type" value="Genomic_DNA"/>
</dbReference>